<proteinExistence type="predicted"/>
<sequence>MAGILMVAAETGNINGLYASIKADPKVLDDIDDIPFVDTPLHIAASRGHTDFALEILRLKPSFGKKLNPDGLSSLHLALINDKFETVKRLIKFDKELIRVKGKKGANPLHLIAKKDNKVNQQQRVADRIDILAEFLFACPNSIEDLTIRDETALHIAVQSKNQKAVQVILGFICRIDKTRVLYYKDKEGKTALRMAEDTSQDVILSSLRRARATSSWTKEIVRSLCYAGALECSSPDPSLAEFLNSPERPSEVLYKLRIRVRRSVSMELRNMGLVVAVLIATATFQAVLSPPGGVGGPRNN</sequence>
<reference evidence="1 2" key="1">
    <citation type="journal article" date="2021" name="Hortic Res">
        <title>High-quality reference genome and annotation aids understanding of berry development for evergreen blueberry (Vaccinium darrowii).</title>
        <authorList>
            <person name="Yu J."/>
            <person name="Hulse-Kemp A.M."/>
            <person name="Babiker E."/>
            <person name="Staton M."/>
        </authorList>
    </citation>
    <scope>NUCLEOTIDE SEQUENCE [LARGE SCALE GENOMIC DNA]</scope>
    <source>
        <strain evidence="2">cv. NJ 8807/NJ 8810</strain>
        <tissue evidence="1">Young leaf</tissue>
    </source>
</reference>
<protein>
    <submittedName>
        <fullName evidence="1">Uncharacterized protein</fullName>
    </submittedName>
</protein>
<evidence type="ECO:0000313" key="2">
    <source>
        <dbReference type="Proteomes" id="UP000828048"/>
    </source>
</evidence>
<comment type="caution">
    <text evidence="1">The sequence shown here is derived from an EMBL/GenBank/DDBJ whole genome shotgun (WGS) entry which is preliminary data.</text>
</comment>
<name>A0ACB7ZLX3_9ERIC</name>
<keyword evidence="2" id="KW-1185">Reference proteome</keyword>
<dbReference type="EMBL" id="CM037159">
    <property type="protein sequence ID" value="KAH7866678.1"/>
    <property type="molecule type" value="Genomic_DNA"/>
</dbReference>
<dbReference type="Proteomes" id="UP000828048">
    <property type="component" value="Chromosome 9"/>
</dbReference>
<accession>A0ACB7ZLX3</accession>
<organism evidence="1 2">
    <name type="scientific">Vaccinium darrowii</name>
    <dbReference type="NCBI Taxonomy" id="229202"/>
    <lineage>
        <taxon>Eukaryota</taxon>
        <taxon>Viridiplantae</taxon>
        <taxon>Streptophyta</taxon>
        <taxon>Embryophyta</taxon>
        <taxon>Tracheophyta</taxon>
        <taxon>Spermatophyta</taxon>
        <taxon>Magnoliopsida</taxon>
        <taxon>eudicotyledons</taxon>
        <taxon>Gunneridae</taxon>
        <taxon>Pentapetalae</taxon>
        <taxon>asterids</taxon>
        <taxon>Ericales</taxon>
        <taxon>Ericaceae</taxon>
        <taxon>Vaccinioideae</taxon>
        <taxon>Vaccinieae</taxon>
        <taxon>Vaccinium</taxon>
    </lineage>
</organism>
<gene>
    <name evidence="1" type="ORF">Vadar_023538</name>
</gene>
<evidence type="ECO:0000313" key="1">
    <source>
        <dbReference type="EMBL" id="KAH7866678.1"/>
    </source>
</evidence>